<accession>A0ABN9WUA4</accession>
<feature type="compositionally biased region" description="Basic residues" evidence="7">
    <location>
        <begin position="1528"/>
        <end position="1539"/>
    </location>
</feature>
<dbReference type="CDD" id="cd00078">
    <property type="entry name" value="HECTc"/>
    <property type="match status" value="1"/>
</dbReference>
<name>A0ABN9WUA4_9DINO</name>
<feature type="region of interest" description="Disordered" evidence="7">
    <location>
        <begin position="1"/>
        <end position="50"/>
    </location>
</feature>
<dbReference type="Gene3D" id="3.30.2410.10">
    <property type="entry name" value="Hect, E3 ligase catalytic domain"/>
    <property type="match status" value="1"/>
</dbReference>
<comment type="caution">
    <text evidence="9">The sequence shown here is derived from an EMBL/GenBank/DDBJ whole genome shotgun (WGS) entry which is preliminary data.</text>
</comment>
<feature type="region of interest" description="Disordered" evidence="7">
    <location>
        <begin position="2071"/>
        <end position="2092"/>
    </location>
</feature>
<dbReference type="InterPro" id="IPR000569">
    <property type="entry name" value="HECT_dom"/>
</dbReference>
<evidence type="ECO:0000313" key="9">
    <source>
        <dbReference type="EMBL" id="CAK0888912.1"/>
    </source>
</evidence>
<dbReference type="EC" id="2.3.2.26" evidence="3"/>
<dbReference type="Gene3D" id="3.90.1750.10">
    <property type="entry name" value="Hect, E3 ligase catalytic domains"/>
    <property type="match status" value="1"/>
</dbReference>
<keyword evidence="4" id="KW-0808">Transferase</keyword>
<comment type="pathway">
    <text evidence="2">Protein modification; protein ubiquitination.</text>
</comment>
<comment type="caution">
    <text evidence="6">Lacks conserved residue(s) required for the propagation of feature annotation.</text>
</comment>
<dbReference type="PANTHER" id="PTHR11254">
    <property type="entry name" value="HECT DOMAIN UBIQUITIN-PROTEIN LIGASE"/>
    <property type="match status" value="1"/>
</dbReference>
<evidence type="ECO:0000256" key="6">
    <source>
        <dbReference type="PROSITE-ProRule" id="PRU00104"/>
    </source>
</evidence>
<dbReference type="Pfam" id="PF00632">
    <property type="entry name" value="HECT"/>
    <property type="match status" value="1"/>
</dbReference>
<evidence type="ECO:0000256" key="3">
    <source>
        <dbReference type="ARBA" id="ARBA00012485"/>
    </source>
</evidence>
<evidence type="ECO:0000256" key="4">
    <source>
        <dbReference type="ARBA" id="ARBA00022679"/>
    </source>
</evidence>
<feature type="region of interest" description="Disordered" evidence="7">
    <location>
        <begin position="408"/>
        <end position="437"/>
    </location>
</feature>
<dbReference type="InterPro" id="IPR035983">
    <property type="entry name" value="Hect_E3_ubiquitin_ligase"/>
</dbReference>
<dbReference type="Gene3D" id="3.30.2160.10">
    <property type="entry name" value="Hect, E3 ligase catalytic domain"/>
    <property type="match status" value="1"/>
</dbReference>
<dbReference type="PROSITE" id="PS50237">
    <property type="entry name" value="HECT"/>
    <property type="match status" value="1"/>
</dbReference>
<keyword evidence="10" id="KW-1185">Reference proteome</keyword>
<dbReference type="Proteomes" id="UP001189429">
    <property type="component" value="Unassembled WGS sequence"/>
</dbReference>
<feature type="compositionally biased region" description="Low complexity" evidence="7">
    <location>
        <begin position="2071"/>
        <end position="2082"/>
    </location>
</feature>
<evidence type="ECO:0000259" key="8">
    <source>
        <dbReference type="PROSITE" id="PS50237"/>
    </source>
</evidence>
<sequence length="2092" mass="231870">MEAFFVLHNGSTEAEADKSRPAREKPAEDPARQAGGAAEAAPTQPAGAARDVFRDQAEQSAVESSRFGQFCKKHRRPLNALVKQTPGLLSKSFAPLVRHMPLCLDFDNKRAYFRSQLRSRRLESRAETIRLRVRRGEIFMDSYHQLRARSGEEMRAKIQVQFQGEEGIDAGGVGKEWYSALAKEIFNPNYALFVQAGGKACTYHPNPMSGVVNRDHLQFFRFIGRVIGKAIHDGQNLEAWFTRGFYKHMLGQKVIPVDLEAFDPEYFSNLKWMLDHDITDIIELNFAAESDELGQQKVVDLKPGGRNLPVTNDNKHEYIQLVAEHKMTDSVRQQIDAFLKGLHEIVPAELISLFDDKELELLISGLPDIDIEDMRANTEYHNYTAQSEQVQWFWKVLSEFTQAAQSESVSSGSSRRLAARGLPRRSDGELAHARHPTGPARARLCSESLRDGGLLCRTGGEVCEQFPTRTGPQSLQRWQLADFILAEALQPPAERFHEQGGHCDGSADHFGADDRTIDGASDTFVKAWLQCHGQAFPDAIVGDLYAFDPIGREAVAGHKRRARLQAAVLGGDEDEAMDAEEWVYADLEDPAFGTLVAADVLEGDEFVELGNRGLVRREGTARGVEKVGRARLGEWAEQRRVGAEDIRSLGVHTAADGTRHLGWPDAVGMLRESDMPEWKFEGPRVCKELAASIREGAGNPTSYHAEWIRLSGVNQNSAIAYEHKNAMEMLRVATSTDQVDISNLASFELLARRVVMLEMAVARDPRDPDFSGLGVIADGAVGTDGAARAPRFRTWVSDRQKERANILKQSRLYKEETRNERDLYGQEPRHLASYDPAKLRVAKGVVEPKDARALLPPHAAQRLRRYKTCIELSAEEIEAKFASEPSPKPYWDPVLRRNKRARHELFERLLSSGILVPRRRLKGRIGLFFVKKKEGAIRLIVDARYPNACHKPPPTTQLGTAQSFAELNLAEFADVAAEMATHCVLPGAGGVPALDFHQSGADVRDGFYQFSIVEVADWFGIDESFSKGSFGITKVFDPELGVDVELATHESFYLCMGAMPMGWSWALYFCNEAVASRAAAVAADGWGGLLRERAPAPRLVPGRPVHAVYVDNHTGLGHSAMDAEQAHQDFRAQCAAFGLDLHDEVPCSPYLEALGLQFDGPGRRLRHRSARLWRFKLATAALIRRRVVAGWQLEIRLGHAVHMCGLCRPLLSILSQSYAYVAAHKERSGRLWRGVRRELWLMSNLVFTCEVELDAPFNSSVYLGDSSGYGYALMETKGTGDELLEDFKWRERWRFKAAPPLPPPPHPTLEALGAAFGVCFDGDDPEQLEAFGEPHVVGRTAWEPLGARTRLAQWAAEAARAAEVGADPKRRRRRRSARGAAQREEVEVFEAIPVVGACWDNRRRWRTLVEGFWHWKQEHINVKEARVCLMGLRRSLRTRRGCHRRLLTLSDNLVSAVVFDRGRSSSWALNALCRRAAAYQVAGCVAWRVRHIRTDRNHADEGSRRPRAPRVQVPTRLEGGAPAASLRRGGRRLGAPRHHGAPQAVQASLELFSGSGRLTASLRRLGLRVLPGAEIRRSARYDLSRRTTQRAVLRWIRSGKLWYVHLGTACSAWSVARSTPYNIERARRLEAVSVDMALFTAEVIKECDRCGVLWSLENPASSKLFRFEPLAVLASLPDARYVSFDLCGFGENVRKPTTIFTNAICLDILGRRCDGSHRHEPLQGGLKAGAYSPALCREWAAALCSAASPQAFGDSEPLASEWGAELEALVPRSHGAAAKLGEAHGGTDAESRGQDFLARHAVEFGGARGHQGGPEEKERLAVARRARVPPAARDDFLRLGTIRDSTKRLYSDALGRFKGWAKSRHYDLGSFSSTDSAMEQYFTDLYFEGSGPAEGRNVLYGYIHFETHLDRNKANLFPKASRALRGWTTRAPQRVRDPIPFGVVCLIGLYLLDKGLTAAAVCLALQFDCYLRPDEAVSLLLSSVLPPAPRAGRRYARAWALLLGEAEHAAPTKTGVVDGTVVIGELQRAWVAEAVGLWYRVGSAAPYMFDLTLSKYEEAGCPAAAAAAASGSRAGPSAPADPARGEAPAESQ</sequence>
<evidence type="ECO:0000256" key="5">
    <source>
        <dbReference type="ARBA" id="ARBA00022786"/>
    </source>
</evidence>
<dbReference type="InterPro" id="IPR050409">
    <property type="entry name" value="E3_ubiq-protein_ligase"/>
</dbReference>
<proteinExistence type="predicted"/>
<feature type="region of interest" description="Disordered" evidence="7">
    <location>
        <begin position="1497"/>
        <end position="1539"/>
    </location>
</feature>
<gene>
    <name evidence="9" type="ORF">PCOR1329_LOCUS69600</name>
</gene>
<comment type="catalytic activity">
    <reaction evidence="1">
        <text>S-ubiquitinyl-[E2 ubiquitin-conjugating enzyme]-L-cysteine + [acceptor protein]-L-lysine = [E2 ubiquitin-conjugating enzyme]-L-cysteine + N(6)-ubiquitinyl-[acceptor protein]-L-lysine.</text>
        <dbReference type="EC" id="2.3.2.26"/>
    </reaction>
</comment>
<evidence type="ECO:0000256" key="2">
    <source>
        <dbReference type="ARBA" id="ARBA00004906"/>
    </source>
</evidence>
<dbReference type="SUPFAM" id="SSF56204">
    <property type="entry name" value="Hect, E3 ligase catalytic domain"/>
    <property type="match status" value="1"/>
</dbReference>
<protein>
    <recommendedName>
        <fullName evidence="3">HECT-type E3 ubiquitin transferase</fullName>
        <ecNumber evidence="3">2.3.2.26</ecNumber>
    </recommendedName>
</protein>
<feature type="compositionally biased region" description="Low complexity" evidence="7">
    <location>
        <begin position="408"/>
        <end position="420"/>
    </location>
</feature>
<feature type="compositionally biased region" description="Basic and acidic residues" evidence="7">
    <location>
        <begin position="15"/>
        <end position="31"/>
    </location>
</feature>
<reference evidence="9" key="1">
    <citation type="submission" date="2023-10" db="EMBL/GenBank/DDBJ databases">
        <authorList>
            <person name="Chen Y."/>
            <person name="Shah S."/>
            <person name="Dougan E. K."/>
            <person name="Thang M."/>
            <person name="Chan C."/>
        </authorList>
    </citation>
    <scope>NUCLEOTIDE SEQUENCE [LARGE SCALE GENOMIC DNA]</scope>
</reference>
<keyword evidence="5 6" id="KW-0833">Ubl conjugation pathway</keyword>
<feature type="domain" description="HECT" evidence="8">
    <location>
        <begin position="150"/>
        <end position="405"/>
    </location>
</feature>
<evidence type="ECO:0000256" key="1">
    <source>
        <dbReference type="ARBA" id="ARBA00000885"/>
    </source>
</evidence>
<evidence type="ECO:0000256" key="7">
    <source>
        <dbReference type="SAM" id="MobiDB-lite"/>
    </source>
</evidence>
<dbReference type="SMART" id="SM00119">
    <property type="entry name" value="HECTc"/>
    <property type="match status" value="1"/>
</dbReference>
<organism evidence="9 10">
    <name type="scientific">Prorocentrum cordatum</name>
    <dbReference type="NCBI Taxonomy" id="2364126"/>
    <lineage>
        <taxon>Eukaryota</taxon>
        <taxon>Sar</taxon>
        <taxon>Alveolata</taxon>
        <taxon>Dinophyceae</taxon>
        <taxon>Prorocentrales</taxon>
        <taxon>Prorocentraceae</taxon>
        <taxon>Prorocentrum</taxon>
    </lineage>
</organism>
<dbReference type="PANTHER" id="PTHR11254:SF67">
    <property type="entry name" value="E3 UBIQUITIN-PROTEIN LIGASE HUWE1"/>
    <property type="match status" value="1"/>
</dbReference>
<feature type="compositionally biased region" description="Low complexity" evidence="7">
    <location>
        <begin position="32"/>
        <end position="50"/>
    </location>
</feature>
<evidence type="ECO:0000313" key="10">
    <source>
        <dbReference type="Proteomes" id="UP001189429"/>
    </source>
</evidence>
<dbReference type="EMBL" id="CAUYUJ010019148">
    <property type="protein sequence ID" value="CAK0888912.1"/>
    <property type="molecule type" value="Genomic_DNA"/>
</dbReference>